<dbReference type="RefSeq" id="WP_307403175.1">
    <property type="nucleotide sequence ID" value="NZ_JAUSUX010000023.1"/>
</dbReference>
<dbReference type="Pfam" id="PF00753">
    <property type="entry name" value="Lactamase_B"/>
    <property type="match status" value="1"/>
</dbReference>
<evidence type="ECO:0000256" key="1">
    <source>
        <dbReference type="ARBA" id="ARBA00001947"/>
    </source>
</evidence>
<dbReference type="CDD" id="cd06262">
    <property type="entry name" value="metallo-hydrolase-like_MBL-fold"/>
    <property type="match status" value="1"/>
</dbReference>
<gene>
    <name evidence="6" type="ORF">J2Z49_002432</name>
</gene>
<sequence>MFKVETFVVRYTATNCYLVYSSAPGEAVVIDPGDRSEQLLRRIEELGLQIKQIINTHGHIDHTGGNDWLREKTGAPVAIHELDRRCYQDPFFNLSVLSYPTVLKDADLTVKEGDEIAVGEGRLRVIHTPGHSPGSICLLGPGVLFCGDTVFAGSVGRTDFPGGSYQQMMSSIREKILVLPGDLKLYPGHGPASVLEVERKTNPFLSEL</sequence>
<dbReference type="Proteomes" id="UP001225644">
    <property type="component" value="Unassembled WGS sequence"/>
</dbReference>
<evidence type="ECO:0000313" key="7">
    <source>
        <dbReference type="Proteomes" id="UP001225644"/>
    </source>
</evidence>
<dbReference type="EMBL" id="JAUSUX010000023">
    <property type="protein sequence ID" value="MDQ0287311.1"/>
    <property type="molecule type" value="Genomic_DNA"/>
</dbReference>
<dbReference type="PANTHER" id="PTHR46233">
    <property type="entry name" value="HYDROXYACYLGLUTATHIONE HYDROLASE GLOC"/>
    <property type="match status" value="1"/>
</dbReference>
<dbReference type="Gene3D" id="3.60.15.10">
    <property type="entry name" value="Ribonuclease Z/Hydroxyacylglutathione hydrolase-like"/>
    <property type="match status" value="1"/>
</dbReference>
<evidence type="ECO:0000256" key="4">
    <source>
        <dbReference type="ARBA" id="ARBA00022833"/>
    </source>
</evidence>
<dbReference type="InterPro" id="IPR001279">
    <property type="entry name" value="Metallo-B-lactamas"/>
</dbReference>
<comment type="caution">
    <text evidence="6">The sequence shown here is derived from an EMBL/GenBank/DDBJ whole genome shotgun (WGS) entry which is preliminary data.</text>
</comment>
<feature type="domain" description="Metallo-beta-lactamase" evidence="5">
    <location>
        <begin position="13"/>
        <end position="189"/>
    </location>
</feature>
<keyword evidence="2" id="KW-0479">Metal-binding</keyword>
<evidence type="ECO:0000256" key="3">
    <source>
        <dbReference type="ARBA" id="ARBA00022801"/>
    </source>
</evidence>
<reference evidence="6 7" key="1">
    <citation type="submission" date="2023-07" db="EMBL/GenBank/DDBJ databases">
        <title>Genomic Encyclopedia of Type Strains, Phase IV (KMG-IV): sequencing the most valuable type-strain genomes for metagenomic binning, comparative biology and taxonomic classification.</title>
        <authorList>
            <person name="Goeker M."/>
        </authorList>
    </citation>
    <scope>NUCLEOTIDE SEQUENCE [LARGE SCALE GENOMIC DNA]</scope>
    <source>
        <strain evidence="6 7">DSM 12396</strain>
    </source>
</reference>
<dbReference type="InterPro" id="IPR051453">
    <property type="entry name" value="MBL_Glyoxalase_II"/>
</dbReference>
<dbReference type="PANTHER" id="PTHR46233:SF3">
    <property type="entry name" value="HYDROXYACYLGLUTATHIONE HYDROLASE GLOC"/>
    <property type="match status" value="1"/>
</dbReference>
<organism evidence="6 7">
    <name type="scientific">Desulfofundulus luciae</name>
    <dbReference type="NCBI Taxonomy" id="74702"/>
    <lineage>
        <taxon>Bacteria</taxon>
        <taxon>Bacillati</taxon>
        <taxon>Bacillota</taxon>
        <taxon>Clostridia</taxon>
        <taxon>Eubacteriales</taxon>
        <taxon>Peptococcaceae</taxon>
        <taxon>Desulfofundulus</taxon>
    </lineage>
</organism>
<keyword evidence="7" id="KW-1185">Reference proteome</keyword>
<evidence type="ECO:0000313" key="6">
    <source>
        <dbReference type="EMBL" id="MDQ0287311.1"/>
    </source>
</evidence>
<dbReference type="InterPro" id="IPR036866">
    <property type="entry name" value="RibonucZ/Hydroxyglut_hydro"/>
</dbReference>
<evidence type="ECO:0000259" key="5">
    <source>
        <dbReference type="SMART" id="SM00849"/>
    </source>
</evidence>
<accession>A0ABU0B3K9</accession>
<comment type="cofactor">
    <cofactor evidence="1">
        <name>Zn(2+)</name>
        <dbReference type="ChEBI" id="CHEBI:29105"/>
    </cofactor>
</comment>
<protein>
    <submittedName>
        <fullName evidence="6">Glyoxylase-like metal-dependent hydrolase (Beta-lactamase superfamily II)</fullName>
    </submittedName>
</protein>
<evidence type="ECO:0000256" key="2">
    <source>
        <dbReference type="ARBA" id="ARBA00022723"/>
    </source>
</evidence>
<keyword evidence="3" id="KW-0378">Hydrolase</keyword>
<dbReference type="SMART" id="SM00849">
    <property type="entry name" value="Lactamase_B"/>
    <property type="match status" value="1"/>
</dbReference>
<proteinExistence type="predicted"/>
<dbReference type="SUPFAM" id="SSF56281">
    <property type="entry name" value="Metallo-hydrolase/oxidoreductase"/>
    <property type="match status" value="1"/>
</dbReference>
<keyword evidence="4" id="KW-0862">Zinc</keyword>
<name>A0ABU0B3K9_9FIRM</name>